<accession>A0A165FH46</accession>
<dbReference type="OrthoDB" id="10267139at2759"/>
<dbReference type="InterPro" id="IPR002882">
    <property type="entry name" value="CofD"/>
</dbReference>
<dbReference type="Gene3D" id="3.40.50.10680">
    <property type="entry name" value="CofD-like domains"/>
    <property type="match status" value="1"/>
</dbReference>
<reference evidence="1 2" key="1">
    <citation type="journal article" date="2016" name="Mol. Biol. Evol.">
        <title>Comparative Genomics of Early-Diverging Mushroom-Forming Fungi Provides Insights into the Origins of Lignocellulose Decay Capabilities.</title>
        <authorList>
            <person name="Nagy L.G."/>
            <person name="Riley R."/>
            <person name="Tritt A."/>
            <person name="Adam C."/>
            <person name="Daum C."/>
            <person name="Floudas D."/>
            <person name="Sun H."/>
            <person name="Yadav J.S."/>
            <person name="Pangilinan J."/>
            <person name="Larsson K.H."/>
            <person name="Matsuura K."/>
            <person name="Barry K."/>
            <person name="Labutti K."/>
            <person name="Kuo R."/>
            <person name="Ohm R.A."/>
            <person name="Bhattacharya S.S."/>
            <person name="Shirouzu T."/>
            <person name="Yoshinaga Y."/>
            <person name="Martin F.M."/>
            <person name="Grigoriev I.V."/>
            <person name="Hibbett D.S."/>
        </authorList>
    </citation>
    <scope>NUCLEOTIDE SEQUENCE [LARGE SCALE GENOMIC DNA]</scope>
    <source>
        <strain evidence="1 2">93-53</strain>
    </source>
</reference>
<dbReference type="InterPro" id="IPR038136">
    <property type="entry name" value="CofD-like_dom_sf"/>
</dbReference>
<dbReference type="GeneID" id="63828209"/>
<evidence type="ECO:0000313" key="2">
    <source>
        <dbReference type="Proteomes" id="UP000076871"/>
    </source>
</evidence>
<sequence length="509" mass="55340">MSYFNLVPDICNTSADSPGSSVFDLPTQPERNAEWATPSQQTIHGDAVKSTDSTACRLKGECQSPAGPSFLVISGGTGCNSICSAFGNACYVLPVSDDGGSSSEIIRVLGGPSIGDIRSRLVRLIPSAPTNSPLDRIRNLLAYRLPAHSSEREARDEWRDIVEGRSHLWQGIPNDRKEMIRGFLVHFESEVLKRAHKNFSFVNGSIGNYFLSAAQTFFRSLPSAIFLFSSITNSQANILPVIVTNHTVTIAAELDNGGRLVGQCDISHPVPSSTGTAPGIGVTTYEADYVFESQYDVAPPSPVDALDGVISPQRNVMFQADAKEHYEPLDARISRLYYINAYGSEIHPSPNPDYIANLSLNNVLVYSCGSLWTSVIPCLALKGVANAIACSRSLRAKVLLLNSRNDRETSGYTATDYIKTIARTLNTPYHSAYGGLRTSDTTCPISAYITHMLYLNGTPIDVDLEEVMALGVKPIEVEGCLDEKTGMPQFDAVCVRRAILEIMEVEARD</sequence>
<evidence type="ECO:0000313" key="1">
    <source>
        <dbReference type="EMBL" id="KZT08962.1"/>
    </source>
</evidence>
<proteinExistence type="predicted"/>
<dbReference type="PANTHER" id="PTHR31240:SF0">
    <property type="entry name" value="MATERNAL EFFECT EMBRYO ARREST 18"/>
    <property type="match status" value="1"/>
</dbReference>
<dbReference type="EMBL" id="KV427613">
    <property type="protein sequence ID" value="KZT08962.1"/>
    <property type="molecule type" value="Genomic_DNA"/>
</dbReference>
<gene>
    <name evidence="1" type="ORF">LAESUDRAFT_742202</name>
</gene>
<dbReference type="SUPFAM" id="SSF142338">
    <property type="entry name" value="CofD-like"/>
    <property type="match status" value="1"/>
</dbReference>
<name>A0A165FH46_9APHY</name>
<dbReference type="GO" id="GO:0043743">
    <property type="term" value="F:LPPG:FO 2-phospho-L-lactate transferase activity"/>
    <property type="evidence" value="ECO:0007669"/>
    <property type="project" value="InterPro"/>
</dbReference>
<dbReference type="PANTHER" id="PTHR31240">
    <property type="entry name" value="MATERNAL EFFECT EMBRYO ARREST 18"/>
    <property type="match status" value="1"/>
</dbReference>
<dbReference type="Proteomes" id="UP000076871">
    <property type="component" value="Unassembled WGS sequence"/>
</dbReference>
<dbReference type="InParanoid" id="A0A165FH46"/>
<keyword evidence="2" id="KW-1185">Reference proteome</keyword>
<dbReference type="Pfam" id="PF01933">
    <property type="entry name" value="CofD"/>
    <property type="match status" value="1"/>
</dbReference>
<protein>
    <submittedName>
        <fullName evidence="1">UPF0052-domain-containing protein</fullName>
    </submittedName>
</protein>
<dbReference type="RefSeq" id="XP_040766702.1">
    <property type="nucleotide sequence ID" value="XM_040911180.1"/>
</dbReference>
<dbReference type="AlphaFoldDB" id="A0A165FH46"/>
<organism evidence="1 2">
    <name type="scientific">Laetiporus sulphureus 93-53</name>
    <dbReference type="NCBI Taxonomy" id="1314785"/>
    <lineage>
        <taxon>Eukaryota</taxon>
        <taxon>Fungi</taxon>
        <taxon>Dikarya</taxon>
        <taxon>Basidiomycota</taxon>
        <taxon>Agaricomycotina</taxon>
        <taxon>Agaricomycetes</taxon>
        <taxon>Polyporales</taxon>
        <taxon>Laetiporus</taxon>
    </lineage>
</organism>
<dbReference type="STRING" id="1314785.A0A165FH46"/>